<sequence length="475" mass="53895">MLKQKIIRFLLLPKSPTQSQRLFSHNPTPPTSLHFQNLTKIVTSIGSLDDLEADLNRSAIPITPSLFTQIIDSCKNTAPNRRLLRFFSWSRKNPNFHLGDEPFNSIIRVFADKKDLTAIKILLSELQKEVRVMETQTFSSVVETLLKLGREDDAIGLFKNLDKFQCPQNQVTLSVIVHALCSKGYARKAEGVVWHHKDRIFIEPCVYMSLLHGWCVHGNAKEARRTLEEMKSLGIYPGLNSYNTFLNCICKRNLKFNPSALVSDATNVMTEMRATGVRPNAASFNILLSCLGKTRRVKEACRVLSSMREMGCSPDWVSYYLVVRVLFLTGRFGRGNRIVDRMIEEGVFPEARFYHGLIGVLCGIEKVGHALEVFERMKKSCVGDHGPVYDLLIAKFCTGGEFDKGRKLWDETVERGVVLRCSSDLLDPSKSEVFKPTRKVEKVSLGDWKRVVKVPKKQLGRSQLKRKKKKRASAT</sequence>
<gene>
    <name evidence="1" type="ORF">MRB53_032017</name>
</gene>
<proteinExistence type="predicted"/>
<dbReference type="EMBL" id="CM056818">
    <property type="protein sequence ID" value="KAJ8623488.1"/>
    <property type="molecule type" value="Genomic_DNA"/>
</dbReference>
<reference evidence="1 2" key="1">
    <citation type="journal article" date="2022" name="Hortic Res">
        <title>A haplotype resolved chromosomal level avocado genome allows analysis of novel avocado genes.</title>
        <authorList>
            <person name="Nath O."/>
            <person name="Fletcher S.J."/>
            <person name="Hayward A."/>
            <person name="Shaw L.M."/>
            <person name="Masouleh A.K."/>
            <person name="Furtado A."/>
            <person name="Henry R.J."/>
            <person name="Mitter N."/>
        </authorList>
    </citation>
    <scope>NUCLEOTIDE SEQUENCE [LARGE SCALE GENOMIC DNA]</scope>
    <source>
        <strain evidence="2">cv. Hass</strain>
    </source>
</reference>
<protein>
    <submittedName>
        <fullName evidence="1">Uncharacterized protein</fullName>
    </submittedName>
</protein>
<keyword evidence="2" id="KW-1185">Reference proteome</keyword>
<comment type="caution">
    <text evidence="1">The sequence shown here is derived from an EMBL/GenBank/DDBJ whole genome shotgun (WGS) entry which is preliminary data.</text>
</comment>
<evidence type="ECO:0000313" key="1">
    <source>
        <dbReference type="EMBL" id="KAJ8623488.1"/>
    </source>
</evidence>
<organism evidence="1 2">
    <name type="scientific">Persea americana</name>
    <name type="common">Avocado</name>
    <dbReference type="NCBI Taxonomy" id="3435"/>
    <lineage>
        <taxon>Eukaryota</taxon>
        <taxon>Viridiplantae</taxon>
        <taxon>Streptophyta</taxon>
        <taxon>Embryophyta</taxon>
        <taxon>Tracheophyta</taxon>
        <taxon>Spermatophyta</taxon>
        <taxon>Magnoliopsida</taxon>
        <taxon>Magnoliidae</taxon>
        <taxon>Laurales</taxon>
        <taxon>Lauraceae</taxon>
        <taxon>Persea</taxon>
    </lineage>
</organism>
<dbReference type="Proteomes" id="UP001234297">
    <property type="component" value="Chromosome 10"/>
</dbReference>
<name>A0ACC2KR86_PERAE</name>
<evidence type="ECO:0000313" key="2">
    <source>
        <dbReference type="Proteomes" id="UP001234297"/>
    </source>
</evidence>
<accession>A0ACC2KR86</accession>